<reference evidence="2" key="2">
    <citation type="submission" date="2020-09" db="EMBL/GenBank/DDBJ databases">
        <authorList>
            <person name="Sun Q."/>
            <person name="Ohkuma M."/>
        </authorList>
    </citation>
    <scope>NUCLEOTIDE SEQUENCE</scope>
    <source>
        <strain evidence="2">JCM 3276</strain>
    </source>
</reference>
<dbReference type="GO" id="GO:0019684">
    <property type="term" value="P:photosynthesis, light reaction"/>
    <property type="evidence" value="ECO:0007669"/>
    <property type="project" value="InterPro"/>
</dbReference>
<evidence type="ECO:0000313" key="3">
    <source>
        <dbReference type="Proteomes" id="UP000660680"/>
    </source>
</evidence>
<proteinExistence type="predicted"/>
<dbReference type="InterPro" id="IPR011033">
    <property type="entry name" value="PRC_barrel-like_sf"/>
</dbReference>
<dbReference type="GO" id="GO:0030077">
    <property type="term" value="C:plasma membrane light-harvesting complex"/>
    <property type="evidence" value="ECO:0007669"/>
    <property type="project" value="InterPro"/>
</dbReference>
<name>A0A918LHM6_9PSEU</name>
<accession>A0A918LHM6</accession>
<evidence type="ECO:0000259" key="1">
    <source>
        <dbReference type="Pfam" id="PF05239"/>
    </source>
</evidence>
<sequence>MTATLVRIGDTDLTLANPDDDVRGRAVFDRKGEEVGSVDGLIVDEDERRVRFLEVASGGFLGIGQQKVLVPVDAVTAVGQDDIRIDQDREHVVGAPVYDPDLTVERTYADDLYGYYGYVPFWGAGYMYPGFPYRP</sequence>
<dbReference type="EMBL" id="BMRB01000005">
    <property type="protein sequence ID" value="GGS49021.1"/>
    <property type="molecule type" value="Genomic_DNA"/>
</dbReference>
<dbReference type="Pfam" id="PF05239">
    <property type="entry name" value="PRC"/>
    <property type="match status" value="1"/>
</dbReference>
<dbReference type="Proteomes" id="UP000660680">
    <property type="component" value="Unassembled WGS sequence"/>
</dbReference>
<dbReference type="Gene3D" id="3.90.50.10">
    <property type="entry name" value="Photosynthetic Reaction Center, subunit H, domain 2"/>
    <property type="match status" value="1"/>
</dbReference>
<dbReference type="InterPro" id="IPR027275">
    <property type="entry name" value="PRC-brl_dom"/>
</dbReference>
<gene>
    <name evidence="2" type="ORF">GCM10010171_50160</name>
</gene>
<protein>
    <submittedName>
        <fullName evidence="2">Photosystem reaction center subunit H</fullName>
    </submittedName>
</protein>
<dbReference type="PANTHER" id="PTHR36505">
    <property type="entry name" value="BLR1072 PROTEIN"/>
    <property type="match status" value="1"/>
</dbReference>
<dbReference type="PANTHER" id="PTHR36505:SF1">
    <property type="entry name" value="BLR1072 PROTEIN"/>
    <property type="match status" value="1"/>
</dbReference>
<organism evidence="2 3">
    <name type="scientific">Actinokineospora fastidiosa</name>
    <dbReference type="NCBI Taxonomy" id="1816"/>
    <lineage>
        <taxon>Bacteria</taxon>
        <taxon>Bacillati</taxon>
        <taxon>Actinomycetota</taxon>
        <taxon>Actinomycetes</taxon>
        <taxon>Pseudonocardiales</taxon>
        <taxon>Pseudonocardiaceae</taxon>
        <taxon>Actinokineospora</taxon>
    </lineage>
</organism>
<evidence type="ECO:0000313" key="2">
    <source>
        <dbReference type="EMBL" id="GGS49021.1"/>
    </source>
</evidence>
<reference evidence="2" key="1">
    <citation type="journal article" date="2014" name="Int. J. Syst. Evol. Microbiol.">
        <title>Complete genome sequence of Corynebacterium casei LMG S-19264T (=DSM 44701T), isolated from a smear-ripened cheese.</title>
        <authorList>
            <consortium name="US DOE Joint Genome Institute (JGI-PGF)"/>
            <person name="Walter F."/>
            <person name="Albersmeier A."/>
            <person name="Kalinowski J."/>
            <person name="Ruckert C."/>
        </authorList>
    </citation>
    <scope>NUCLEOTIDE SEQUENCE</scope>
    <source>
        <strain evidence="2">JCM 3276</strain>
    </source>
</reference>
<dbReference type="InterPro" id="IPR014747">
    <property type="entry name" value="Bac_photo_RC_H_C"/>
</dbReference>
<keyword evidence="3" id="KW-1185">Reference proteome</keyword>
<feature type="domain" description="PRC-barrel" evidence="1">
    <location>
        <begin position="20"/>
        <end position="91"/>
    </location>
</feature>
<dbReference type="AlphaFoldDB" id="A0A918LHM6"/>
<dbReference type="SUPFAM" id="SSF50346">
    <property type="entry name" value="PRC-barrel domain"/>
    <property type="match status" value="1"/>
</dbReference>
<dbReference type="RefSeq" id="WP_189213040.1">
    <property type="nucleotide sequence ID" value="NZ_BMRB01000005.1"/>
</dbReference>
<comment type="caution">
    <text evidence="2">The sequence shown here is derived from an EMBL/GenBank/DDBJ whole genome shotgun (WGS) entry which is preliminary data.</text>
</comment>